<dbReference type="Proteomes" id="UP001221757">
    <property type="component" value="Unassembled WGS sequence"/>
</dbReference>
<keyword evidence="3" id="KW-1185">Reference proteome</keyword>
<comment type="caution">
    <text evidence="2">The sequence shown here is derived from an EMBL/GenBank/DDBJ whole genome shotgun (WGS) entry which is preliminary data.</text>
</comment>
<reference evidence="2" key="1">
    <citation type="submission" date="2023-03" db="EMBL/GenBank/DDBJ databases">
        <title>Massive genome expansion in bonnet fungi (Mycena s.s.) driven by repeated elements and novel gene families across ecological guilds.</title>
        <authorList>
            <consortium name="Lawrence Berkeley National Laboratory"/>
            <person name="Harder C.B."/>
            <person name="Miyauchi S."/>
            <person name="Viragh M."/>
            <person name="Kuo A."/>
            <person name="Thoen E."/>
            <person name="Andreopoulos B."/>
            <person name="Lu D."/>
            <person name="Skrede I."/>
            <person name="Drula E."/>
            <person name="Henrissat B."/>
            <person name="Morin E."/>
            <person name="Kohler A."/>
            <person name="Barry K."/>
            <person name="LaButti K."/>
            <person name="Morin E."/>
            <person name="Salamov A."/>
            <person name="Lipzen A."/>
            <person name="Mereny Z."/>
            <person name="Hegedus B."/>
            <person name="Baldrian P."/>
            <person name="Stursova M."/>
            <person name="Weitz H."/>
            <person name="Taylor A."/>
            <person name="Grigoriev I.V."/>
            <person name="Nagy L.G."/>
            <person name="Martin F."/>
            <person name="Kauserud H."/>
        </authorList>
    </citation>
    <scope>NUCLEOTIDE SEQUENCE</scope>
    <source>
        <strain evidence="2">CBHHK067</strain>
    </source>
</reference>
<dbReference type="AlphaFoldDB" id="A0AAD7DTS1"/>
<gene>
    <name evidence="2" type="ORF">B0H17DRAFT_1196203</name>
</gene>
<evidence type="ECO:0000313" key="2">
    <source>
        <dbReference type="EMBL" id="KAJ7699578.1"/>
    </source>
</evidence>
<feature type="region of interest" description="Disordered" evidence="1">
    <location>
        <begin position="103"/>
        <end position="131"/>
    </location>
</feature>
<dbReference type="EMBL" id="JARKIE010000022">
    <property type="protein sequence ID" value="KAJ7699578.1"/>
    <property type="molecule type" value="Genomic_DNA"/>
</dbReference>
<evidence type="ECO:0000256" key="1">
    <source>
        <dbReference type="SAM" id="MobiDB-lite"/>
    </source>
</evidence>
<protein>
    <submittedName>
        <fullName evidence="2">Uncharacterized protein</fullName>
    </submittedName>
</protein>
<evidence type="ECO:0000313" key="3">
    <source>
        <dbReference type="Proteomes" id="UP001221757"/>
    </source>
</evidence>
<name>A0AAD7DTS1_MYCRO</name>
<sequence>MHLRFSAARLSGMLARHPPAAPAAPVTAGALVCVRGMMGDIPPCRLTPPSTPVVGLRTASWCVEELRIAPSGTLAAALSNARPFRSPGYVNAELVTASGTPAATRYSSGVTPSPPRGQCRGLGRRHTATTGVRSEHRARISVAAACR</sequence>
<accession>A0AAD7DTS1</accession>
<proteinExistence type="predicted"/>
<organism evidence="2 3">
    <name type="scientific">Mycena rosella</name>
    <name type="common">Pink bonnet</name>
    <name type="synonym">Agaricus rosellus</name>
    <dbReference type="NCBI Taxonomy" id="1033263"/>
    <lineage>
        <taxon>Eukaryota</taxon>
        <taxon>Fungi</taxon>
        <taxon>Dikarya</taxon>
        <taxon>Basidiomycota</taxon>
        <taxon>Agaricomycotina</taxon>
        <taxon>Agaricomycetes</taxon>
        <taxon>Agaricomycetidae</taxon>
        <taxon>Agaricales</taxon>
        <taxon>Marasmiineae</taxon>
        <taxon>Mycenaceae</taxon>
        <taxon>Mycena</taxon>
    </lineage>
</organism>